<keyword evidence="3" id="KW-1185">Reference proteome</keyword>
<dbReference type="AlphaFoldDB" id="A0A9D4FEY2"/>
<feature type="region of interest" description="Disordered" evidence="1">
    <location>
        <begin position="1"/>
        <end position="31"/>
    </location>
</feature>
<gene>
    <name evidence="2" type="ORF">DPMN_148891</name>
</gene>
<feature type="compositionally biased region" description="Polar residues" evidence="1">
    <location>
        <begin position="1"/>
        <end position="16"/>
    </location>
</feature>
<accession>A0A9D4FEY2</accession>
<name>A0A9D4FEY2_DREPO</name>
<evidence type="ECO:0000313" key="3">
    <source>
        <dbReference type="Proteomes" id="UP000828390"/>
    </source>
</evidence>
<dbReference type="EMBL" id="JAIWYP010000007">
    <property type="protein sequence ID" value="KAH3795341.1"/>
    <property type="molecule type" value="Genomic_DNA"/>
</dbReference>
<comment type="caution">
    <text evidence="2">The sequence shown here is derived from an EMBL/GenBank/DDBJ whole genome shotgun (WGS) entry which is preliminary data.</text>
</comment>
<sequence>MEMVSRQSANTDSHPSVLSPPPSMVARRGDPVGRSTAFFPATFFTSHNGCEHGRLGRSPGTPQPDIIRIVVSSGVSPAHKQSRNASSLSSCFSIHIFGTPV</sequence>
<protein>
    <submittedName>
        <fullName evidence="2">Uncharacterized protein</fullName>
    </submittedName>
</protein>
<reference evidence="2" key="1">
    <citation type="journal article" date="2019" name="bioRxiv">
        <title>The Genome of the Zebra Mussel, Dreissena polymorpha: A Resource for Invasive Species Research.</title>
        <authorList>
            <person name="McCartney M.A."/>
            <person name="Auch B."/>
            <person name="Kono T."/>
            <person name="Mallez S."/>
            <person name="Zhang Y."/>
            <person name="Obille A."/>
            <person name="Becker A."/>
            <person name="Abrahante J.E."/>
            <person name="Garbe J."/>
            <person name="Badalamenti J.P."/>
            <person name="Herman A."/>
            <person name="Mangelson H."/>
            <person name="Liachko I."/>
            <person name="Sullivan S."/>
            <person name="Sone E.D."/>
            <person name="Koren S."/>
            <person name="Silverstein K.A.T."/>
            <person name="Beckman K.B."/>
            <person name="Gohl D.M."/>
        </authorList>
    </citation>
    <scope>NUCLEOTIDE SEQUENCE</scope>
    <source>
        <strain evidence="2">Duluth1</strain>
        <tissue evidence="2">Whole animal</tissue>
    </source>
</reference>
<proteinExistence type="predicted"/>
<evidence type="ECO:0000313" key="2">
    <source>
        <dbReference type="EMBL" id="KAH3795341.1"/>
    </source>
</evidence>
<evidence type="ECO:0000256" key="1">
    <source>
        <dbReference type="SAM" id="MobiDB-lite"/>
    </source>
</evidence>
<reference evidence="2" key="2">
    <citation type="submission" date="2020-11" db="EMBL/GenBank/DDBJ databases">
        <authorList>
            <person name="McCartney M.A."/>
            <person name="Auch B."/>
            <person name="Kono T."/>
            <person name="Mallez S."/>
            <person name="Becker A."/>
            <person name="Gohl D.M."/>
            <person name="Silverstein K.A.T."/>
            <person name="Koren S."/>
            <person name="Bechman K.B."/>
            <person name="Herman A."/>
            <person name="Abrahante J.E."/>
            <person name="Garbe J."/>
        </authorList>
    </citation>
    <scope>NUCLEOTIDE SEQUENCE</scope>
    <source>
        <strain evidence="2">Duluth1</strain>
        <tissue evidence="2">Whole animal</tissue>
    </source>
</reference>
<dbReference type="Proteomes" id="UP000828390">
    <property type="component" value="Unassembled WGS sequence"/>
</dbReference>
<organism evidence="2 3">
    <name type="scientific">Dreissena polymorpha</name>
    <name type="common">Zebra mussel</name>
    <name type="synonym">Mytilus polymorpha</name>
    <dbReference type="NCBI Taxonomy" id="45954"/>
    <lineage>
        <taxon>Eukaryota</taxon>
        <taxon>Metazoa</taxon>
        <taxon>Spiralia</taxon>
        <taxon>Lophotrochozoa</taxon>
        <taxon>Mollusca</taxon>
        <taxon>Bivalvia</taxon>
        <taxon>Autobranchia</taxon>
        <taxon>Heteroconchia</taxon>
        <taxon>Euheterodonta</taxon>
        <taxon>Imparidentia</taxon>
        <taxon>Neoheterodontei</taxon>
        <taxon>Myida</taxon>
        <taxon>Dreissenoidea</taxon>
        <taxon>Dreissenidae</taxon>
        <taxon>Dreissena</taxon>
    </lineage>
</organism>